<feature type="region of interest" description="Disordered" evidence="1">
    <location>
        <begin position="297"/>
        <end position="356"/>
    </location>
</feature>
<proteinExistence type="predicted"/>
<dbReference type="InParanoid" id="A2DST9"/>
<evidence type="ECO:0008006" key="4">
    <source>
        <dbReference type="Google" id="ProtNLM"/>
    </source>
</evidence>
<dbReference type="VEuPathDB" id="TrichDB:TVAGG3_0962500"/>
<dbReference type="GO" id="GO:0004672">
    <property type="term" value="F:protein kinase activity"/>
    <property type="evidence" value="ECO:0000318"/>
    <property type="project" value="GO_Central"/>
</dbReference>
<dbReference type="GO" id="GO:0007094">
    <property type="term" value="P:mitotic spindle assembly checkpoint signaling"/>
    <property type="evidence" value="ECO:0000318"/>
    <property type="project" value="GO_Central"/>
</dbReference>
<organism evidence="2 3">
    <name type="scientific">Trichomonas vaginalis (strain ATCC PRA-98 / G3)</name>
    <dbReference type="NCBI Taxonomy" id="412133"/>
    <lineage>
        <taxon>Eukaryota</taxon>
        <taxon>Metamonada</taxon>
        <taxon>Parabasalia</taxon>
        <taxon>Trichomonadida</taxon>
        <taxon>Trichomonadidae</taxon>
        <taxon>Trichomonas</taxon>
    </lineage>
</organism>
<dbReference type="AlphaFoldDB" id="A2DST9"/>
<dbReference type="GO" id="GO:0000776">
    <property type="term" value="C:kinetochore"/>
    <property type="evidence" value="ECO:0000318"/>
    <property type="project" value="GO_Central"/>
</dbReference>
<dbReference type="EMBL" id="DS113241">
    <property type="protein sequence ID" value="EAY16488.1"/>
    <property type="molecule type" value="Genomic_DNA"/>
</dbReference>
<evidence type="ECO:0000313" key="2">
    <source>
        <dbReference type="EMBL" id="EAY16488.1"/>
    </source>
</evidence>
<dbReference type="PANTHER" id="PTHR14030:SF4">
    <property type="entry name" value="BUB1 KINASE, ISOFORM A-RELATED"/>
    <property type="match status" value="1"/>
</dbReference>
<dbReference type="InterPro" id="IPR011009">
    <property type="entry name" value="Kinase-like_dom_sf"/>
</dbReference>
<sequence length="592" mass="67403">MNQLNPNEIYENLLRYQEKLSTIFQNNEKDANSNELITSIITCSESLNDEQANSIFETYSQCANIGIKNPLWIASYALTYERVQNYIPVFQIYQSAFNNQIEPPFLKDQYSKFISRMQKRLSQVVKFDLGMYNNIKYTWRAGNVIAMENGRRTDPEIDIVTILGMNKLNKTTDSFSTMKTERPAYDANLLLSTDGTSRSFVEARLADMGIDFVRLRKEKERKAQPRIPLQPISPKSESKPTETVFRLPSRTKGKSSFLAQEEGSVPERKPLQVIKSSFLTNEADPDEFNPFRQQDEEIHKEKRRPLAPISSSPTIAPPSTTRTRGILKRGDSKGSISPSRVKIQGSPHKGAKSSFNIGERVNADDLEIEVLEQIGNNSYVCSSVDGRKYFVKICQMNSLLREIDHKELFSIPEPRYETYFLVPFLNIPFSKVVSIITSKKTDQTVAFFFLMQLCRILFSLESANIHHGSIAIENIMYRIPDAELRAFDDGEEWAGCGLTLTKCDKISKGKIEEERKSALEIFLQIANGNAKKTDMPKRWNKEIWEMAISVLSLSNNAPSIKALEGKILTFLIEKGETVKSQISRINVSLLME</sequence>
<keyword evidence="3" id="KW-1185">Reference proteome</keyword>
<dbReference type="SUPFAM" id="SSF56112">
    <property type="entry name" value="Protein kinase-like (PK-like)"/>
    <property type="match status" value="1"/>
</dbReference>
<dbReference type="RefSeq" id="XP_001328711.1">
    <property type="nucleotide sequence ID" value="XM_001328676.1"/>
</dbReference>
<evidence type="ECO:0000313" key="3">
    <source>
        <dbReference type="Proteomes" id="UP000001542"/>
    </source>
</evidence>
<evidence type="ECO:0000256" key="1">
    <source>
        <dbReference type="SAM" id="MobiDB-lite"/>
    </source>
</evidence>
<dbReference type="OrthoDB" id="10647607at2759"/>
<dbReference type="Proteomes" id="UP000001542">
    <property type="component" value="Unassembled WGS sequence"/>
</dbReference>
<name>A2DST9_TRIV3</name>
<dbReference type="Gene3D" id="1.25.40.430">
    <property type="match status" value="1"/>
</dbReference>
<dbReference type="SMR" id="A2DST9"/>
<dbReference type="InterPro" id="IPR015661">
    <property type="entry name" value="Bub1/Mad3"/>
</dbReference>
<protein>
    <recommendedName>
        <fullName evidence="4">Protein kinase domain-containing protein</fullName>
    </recommendedName>
</protein>
<dbReference type="GO" id="GO:0032991">
    <property type="term" value="C:protein-containing complex"/>
    <property type="evidence" value="ECO:0007669"/>
    <property type="project" value="UniProtKB-ARBA"/>
</dbReference>
<feature type="region of interest" description="Disordered" evidence="1">
    <location>
        <begin position="229"/>
        <end position="265"/>
    </location>
</feature>
<dbReference type="VEuPathDB" id="TrichDB:TVAG_347980"/>
<reference evidence="2" key="2">
    <citation type="journal article" date="2007" name="Science">
        <title>Draft genome sequence of the sexually transmitted pathogen Trichomonas vaginalis.</title>
        <authorList>
            <person name="Carlton J.M."/>
            <person name="Hirt R.P."/>
            <person name="Silva J.C."/>
            <person name="Delcher A.L."/>
            <person name="Schatz M."/>
            <person name="Zhao Q."/>
            <person name="Wortman J.R."/>
            <person name="Bidwell S.L."/>
            <person name="Alsmark U.C.M."/>
            <person name="Besteiro S."/>
            <person name="Sicheritz-Ponten T."/>
            <person name="Noel C.J."/>
            <person name="Dacks J.B."/>
            <person name="Foster P.G."/>
            <person name="Simillion C."/>
            <person name="Van de Peer Y."/>
            <person name="Miranda-Saavedra D."/>
            <person name="Barton G.J."/>
            <person name="Westrop G.D."/>
            <person name="Mueller S."/>
            <person name="Dessi D."/>
            <person name="Fiori P.L."/>
            <person name="Ren Q."/>
            <person name="Paulsen I."/>
            <person name="Zhang H."/>
            <person name="Bastida-Corcuera F.D."/>
            <person name="Simoes-Barbosa A."/>
            <person name="Brown M.T."/>
            <person name="Hayes R.D."/>
            <person name="Mukherjee M."/>
            <person name="Okumura C.Y."/>
            <person name="Schneider R."/>
            <person name="Smith A.J."/>
            <person name="Vanacova S."/>
            <person name="Villalvazo M."/>
            <person name="Haas B.J."/>
            <person name="Pertea M."/>
            <person name="Feldblyum T.V."/>
            <person name="Utterback T.R."/>
            <person name="Shu C.L."/>
            <person name="Osoegawa K."/>
            <person name="de Jong P.J."/>
            <person name="Hrdy I."/>
            <person name="Horvathova L."/>
            <person name="Zubacova Z."/>
            <person name="Dolezal P."/>
            <person name="Malik S.B."/>
            <person name="Logsdon J.M. Jr."/>
            <person name="Henze K."/>
            <person name="Gupta A."/>
            <person name="Wang C.C."/>
            <person name="Dunne R.L."/>
            <person name="Upcroft J.A."/>
            <person name="Upcroft P."/>
            <person name="White O."/>
            <person name="Salzberg S.L."/>
            <person name="Tang P."/>
            <person name="Chiu C.-H."/>
            <person name="Lee Y.-S."/>
            <person name="Embley T.M."/>
            <person name="Coombs G.H."/>
            <person name="Mottram J.C."/>
            <person name="Tachezy J."/>
            <person name="Fraser-Liggett C.M."/>
            <person name="Johnson P.J."/>
        </authorList>
    </citation>
    <scope>NUCLEOTIDE SEQUENCE [LARGE SCALE GENOMIC DNA]</scope>
    <source>
        <strain evidence="2">G3</strain>
    </source>
</reference>
<accession>A2DST9</accession>
<dbReference type="KEGG" id="tva:4774498"/>
<feature type="compositionally biased region" description="Low complexity" evidence="1">
    <location>
        <begin position="307"/>
        <end position="324"/>
    </location>
</feature>
<gene>
    <name evidence="2" type="ORF">TVAG_347980</name>
</gene>
<dbReference type="GO" id="GO:0051754">
    <property type="term" value="P:meiotic sister chromatid cohesion, centromeric"/>
    <property type="evidence" value="ECO:0000318"/>
    <property type="project" value="GO_Central"/>
</dbReference>
<reference evidence="2" key="1">
    <citation type="submission" date="2006-10" db="EMBL/GenBank/DDBJ databases">
        <authorList>
            <person name="Amadeo P."/>
            <person name="Zhao Q."/>
            <person name="Wortman J."/>
            <person name="Fraser-Liggett C."/>
            <person name="Carlton J."/>
        </authorList>
    </citation>
    <scope>NUCLEOTIDE SEQUENCE</scope>
    <source>
        <strain evidence="2">G3</strain>
    </source>
</reference>
<dbReference type="PANTHER" id="PTHR14030">
    <property type="entry name" value="MITOTIC CHECKPOINT SERINE/THREONINE-PROTEIN KINASE BUB1"/>
    <property type="match status" value="1"/>
</dbReference>